<organism evidence="4 5">
    <name type="scientific">Pristionchus mayeri</name>
    <dbReference type="NCBI Taxonomy" id="1317129"/>
    <lineage>
        <taxon>Eukaryota</taxon>
        <taxon>Metazoa</taxon>
        <taxon>Ecdysozoa</taxon>
        <taxon>Nematoda</taxon>
        <taxon>Chromadorea</taxon>
        <taxon>Rhabditida</taxon>
        <taxon>Rhabditina</taxon>
        <taxon>Diplogasteromorpha</taxon>
        <taxon>Diplogasteroidea</taxon>
        <taxon>Neodiplogasteridae</taxon>
        <taxon>Pristionchus</taxon>
    </lineage>
</organism>
<evidence type="ECO:0000313" key="4">
    <source>
        <dbReference type="EMBL" id="GMR49887.1"/>
    </source>
</evidence>
<dbReference type="Proteomes" id="UP001328107">
    <property type="component" value="Unassembled WGS sequence"/>
</dbReference>
<dbReference type="PANTHER" id="PTHR24250:SF27">
    <property type="entry name" value="ELASTASE 2 LIKE"/>
    <property type="match status" value="1"/>
</dbReference>
<feature type="signal peptide" evidence="2">
    <location>
        <begin position="1"/>
        <end position="17"/>
    </location>
</feature>
<dbReference type="Pfam" id="PF00089">
    <property type="entry name" value="Trypsin"/>
    <property type="match status" value="1"/>
</dbReference>
<dbReference type="GO" id="GO:0006508">
    <property type="term" value="P:proteolysis"/>
    <property type="evidence" value="ECO:0007669"/>
    <property type="project" value="InterPro"/>
</dbReference>
<evidence type="ECO:0000256" key="1">
    <source>
        <dbReference type="ARBA" id="ARBA00023157"/>
    </source>
</evidence>
<feature type="domain" description="Peptidase S1" evidence="3">
    <location>
        <begin position="41"/>
        <end position="275"/>
    </location>
</feature>
<comment type="caution">
    <text evidence="4">The sequence shown here is derived from an EMBL/GenBank/DDBJ whole genome shotgun (WGS) entry which is preliminary data.</text>
</comment>
<reference evidence="5" key="1">
    <citation type="submission" date="2022-10" db="EMBL/GenBank/DDBJ databases">
        <title>Genome assembly of Pristionchus species.</title>
        <authorList>
            <person name="Yoshida K."/>
            <person name="Sommer R.J."/>
        </authorList>
    </citation>
    <scope>NUCLEOTIDE SEQUENCE [LARGE SCALE GENOMIC DNA]</scope>
    <source>
        <strain evidence="5">RS5460</strain>
    </source>
</reference>
<dbReference type="FunFam" id="2.40.10.10:FF:000068">
    <property type="entry name" value="transmembrane protease serine 2"/>
    <property type="match status" value="1"/>
</dbReference>
<dbReference type="GO" id="GO:0004252">
    <property type="term" value="F:serine-type endopeptidase activity"/>
    <property type="evidence" value="ECO:0007669"/>
    <property type="project" value="InterPro"/>
</dbReference>
<evidence type="ECO:0000259" key="3">
    <source>
        <dbReference type="PROSITE" id="PS50240"/>
    </source>
</evidence>
<dbReference type="Gene3D" id="2.40.10.10">
    <property type="entry name" value="Trypsin-like serine proteases"/>
    <property type="match status" value="1"/>
</dbReference>
<keyword evidence="1" id="KW-1015">Disulfide bond</keyword>
<sequence length="291" mass="32254">MRLALPLFSAVIAVVAAASSCGVSVIKPYLNAGSRLTSNAITGGQEAIVHSWPWQAVVCENDWFSNCMFRCSATVIGERWVLATASCIIDDDIKFWNVRAGMYHENTKGDSGEQRISVKNWYKNPAYSSSSKQNNVVLIETAEKFQYNDFVQPICLHLEDDDVLQSDKKGWIIGWGYQRSGGNLQNMLQQAEIWMDDKPTCGRIWARTMADSEICAGEGDKTLCNYDEGVPLMVQSPNGTWFQHGSAAIVDKNCQLPGIFTKVSSFCAWIEALTMSEVKCIKRSCTGKDAC</sequence>
<dbReference type="CDD" id="cd00190">
    <property type="entry name" value="Tryp_SPc"/>
    <property type="match status" value="1"/>
</dbReference>
<name>A0AAN5I2T7_9BILA</name>
<dbReference type="InterPro" id="IPR009003">
    <property type="entry name" value="Peptidase_S1_PA"/>
</dbReference>
<dbReference type="SMART" id="SM00020">
    <property type="entry name" value="Tryp_SPc"/>
    <property type="match status" value="1"/>
</dbReference>
<keyword evidence="2" id="KW-0732">Signal</keyword>
<dbReference type="EMBL" id="BTRK01000004">
    <property type="protein sequence ID" value="GMR49887.1"/>
    <property type="molecule type" value="Genomic_DNA"/>
</dbReference>
<accession>A0AAN5I2T7</accession>
<dbReference type="PROSITE" id="PS50240">
    <property type="entry name" value="TRYPSIN_DOM"/>
    <property type="match status" value="1"/>
</dbReference>
<keyword evidence="5" id="KW-1185">Reference proteome</keyword>
<feature type="chain" id="PRO_5043017802" description="Peptidase S1 domain-containing protein" evidence="2">
    <location>
        <begin position="18"/>
        <end position="291"/>
    </location>
</feature>
<dbReference type="AlphaFoldDB" id="A0AAN5I2T7"/>
<dbReference type="SUPFAM" id="SSF50494">
    <property type="entry name" value="Trypsin-like serine proteases"/>
    <property type="match status" value="1"/>
</dbReference>
<evidence type="ECO:0000313" key="5">
    <source>
        <dbReference type="Proteomes" id="UP001328107"/>
    </source>
</evidence>
<dbReference type="PROSITE" id="PS51257">
    <property type="entry name" value="PROKAR_LIPOPROTEIN"/>
    <property type="match status" value="1"/>
</dbReference>
<proteinExistence type="predicted"/>
<evidence type="ECO:0000256" key="2">
    <source>
        <dbReference type="SAM" id="SignalP"/>
    </source>
</evidence>
<dbReference type="InterPro" id="IPR001254">
    <property type="entry name" value="Trypsin_dom"/>
</dbReference>
<dbReference type="InterPro" id="IPR043504">
    <property type="entry name" value="Peptidase_S1_PA_chymotrypsin"/>
</dbReference>
<dbReference type="PANTHER" id="PTHR24250">
    <property type="entry name" value="CHYMOTRYPSIN-RELATED"/>
    <property type="match status" value="1"/>
</dbReference>
<gene>
    <name evidence="4" type="ORF">PMAYCL1PPCAC_20082</name>
</gene>
<protein>
    <recommendedName>
        <fullName evidence="3">Peptidase S1 domain-containing protein</fullName>
    </recommendedName>
</protein>